<protein>
    <submittedName>
        <fullName evidence="1">Uncharacterized protein</fullName>
    </submittedName>
</protein>
<organism evidence="1 2">
    <name type="scientific">Reticulibacter mediterranei</name>
    <dbReference type="NCBI Taxonomy" id="2778369"/>
    <lineage>
        <taxon>Bacteria</taxon>
        <taxon>Bacillati</taxon>
        <taxon>Chloroflexota</taxon>
        <taxon>Ktedonobacteria</taxon>
        <taxon>Ktedonobacterales</taxon>
        <taxon>Reticulibacteraceae</taxon>
        <taxon>Reticulibacter</taxon>
    </lineage>
</organism>
<proteinExistence type="predicted"/>
<comment type="caution">
    <text evidence="1">The sequence shown here is derived from an EMBL/GenBank/DDBJ whole genome shotgun (WGS) entry which is preliminary data.</text>
</comment>
<dbReference type="Proteomes" id="UP000597444">
    <property type="component" value="Unassembled WGS sequence"/>
</dbReference>
<dbReference type="EMBL" id="BNJK01000001">
    <property type="protein sequence ID" value="GHO90065.1"/>
    <property type="molecule type" value="Genomic_DNA"/>
</dbReference>
<name>A0A8J3ICT6_9CHLR</name>
<dbReference type="AlphaFoldDB" id="A0A8J3ICT6"/>
<sequence length="64" mass="7084">MPLAFLVRIIVDKFVRMIIVVLPVIFTLPCSVVAATAITDFHTLFYANVTSVIKAMAAEFHLTC</sequence>
<keyword evidence="2" id="KW-1185">Reference proteome</keyword>
<gene>
    <name evidence="1" type="ORF">KSF_001130</name>
</gene>
<evidence type="ECO:0000313" key="1">
    <source>
        <dbReference type="EMBL" id="GHO90065.1"/>
    </source>
</evidence>
<evidence type="ECO:0000313" key="2">
    <source>
        <dbReference type="Proteomes" id="UP000597444"/>
    </source>
</evidence>
<accession>A0A8J3ICT6</accession>
<reference evidence="1" key="1">
    <citation type="submission" date="2020-10" db="EMBL/GenBank/DDBJ databases">
        <title>Taxonomic study of unclassified bacteria belonging to the class Ktedonobacteria.</title>
        <authorList>
            <person name="Yabe S."/>
            <person name="Wang C.M."/>
            <person name="Zheng Y."/>
            <person name="Sakai Y."/>
            <person name="Cavaletti L."/>
            <person name="Monciardini P."/>
            <person name="Donadio S."/>
        </authorList>
    </citation>
    <scope>NUCLEOTIDE SEQUENCE</scope>
    <source>
        <strain evidence="1">ID150040</strain>
    </source>
</reference>